<keyword evidence="1" id="KW-0812">Transmembrane</keyword>
<name>A0A8J3J170_9CHLR</name>
<accession>A0A8J3J170</accession>
<gene>
    <name evidence="2" type="ORF">KSF_097690</name>
</gene>
<keyword evidence="1" id="KW-1133">Transmembrane helix</keyword>
<proteinExistence type="predicted"/>
<dbReference type="EMBL" id="BNJK01000002">
    <property type="protein sequence ID" value="GHO99721.1"/>
    <property type="molecule type" value="Genomic_DNA"/>
</dbReference>
<feature type="transmembrane region" description="Helical" evidence="1">
    <location>
        <begin position="24"/>
        <end position="45"/>
    </location>
</feature>
<evidence type="ECO:0000313" key="2">
    <source>
        <dbReference type="EMBL" id="GHO99721.1"/>
    </source>
</evidence>
<protein>
    <submittedName>
        <fullName evidence="2">Uncharacterized protein</fullName>
    </submittedName>
</protein>
<dbReference type="RefSeq" id="WP_220210349.1">
    <property type="nucleotide sequence ID" value="NZ_BNJK01000002.1"/>
</dbReference>
<dbReference type="AlphaFoldDB" id="A0A8J3J170"/>
<keyword evidence="3" id="KW-1185">Reference proteome</keyword>
<evidence type="ECO:0000256" key="1">
    <source>
        <dbReference type="SAM" id="Phobius"/>
    </source>
</evidence>
<sequence>MALLAMLAATRTEQMHGSLASGYSLSYLIAMGIVLFAVVLVVTLLKWRA</sequence>
<dbReference type="Proteomes" id="UP000597444">
    <property type="component" value="Unassembled WGS sequence"/>
</dbReference>
<keyword evidence="1" id="KW-0472">Membrane</keyword>
<evidence type="ECO:0000313" key="3">
    <source>
        <dbReference type="Proteomes" id="UP000597444"/>
    </source>
</evidence>
<reference evidence="2" key="1">
    <citation type="submission" date="2020-10" db="EMBL/GenBank/DDBJ databases">
        <title>Taxonomic study of unclassified bacteria belonging to the class Ktedonobacteria.</title>
        <authorList>
            <person name="Yabe S."/>
            <person name="Wang C.M."/>
            <person name="Zheng Y."/>
            <person name="Sakai Y."/>
            <person name="Cavaletti L."/>
            <person name="Monciardini P."/>
            <person name="Donadio S."/>
        </authorList>
    </citation>
    <scope>NUCLEOTIDE SEQUENCE</scope>
    <source>
        <strain evidence="2">ID150040</strain>
    </source>
</reference>
<comment type="caution">
    <text evidence="2">The sequence shown here is derived from an EMBL/GenBank/DDBJ whole genome shotgun (WGS) entry which is preliminary data.</text>
</comment>
<organism evidence="2 3">
    <name type="scientific">Reticulibacter mediterranei</name>
    <dbReference type="NCBI Taxonomy" id="2778369"/>
    <lineage>
        <taxon>Bacteria</taxon>
        <taxon>Bacillati</taxon>
        <taxon>Chloroflexota</taxon>
        <taxon>Ktedonobacteria</taxon>
        <taxon>Ktedonobacterales</taxon>
        <taxon>Reticulibacteraceae</taxon>
        <taxon>Reticulibacter</taxon>
    </lineage>
</organism>